<protein>
    <submittedName>
        <fullName evidence="6">DoxX-like protein</fullName>
    </submittedName>
</protein>
<reference evidence="6 7" key="1">
    <citation type="submission" date="2018-06" db="EMBL/GenBank/DDBJ databases">
        <title>Genomic Encyclopedia of Type Strains, Phase IV (KMG-IV): sequencing the most valuable type-strain genomes for metagenomic binning, comparative biology and taxonomic classification.</title>
        <authorList>
            <person name="Goeker M."/>
        </authorList>
    </citation>
    <scope>NUCLEOTIDE SEQUENCE [LARGE SCALE GENOMIC DNA]</scope>
    <source>
        <strain evidence="6 7">DSM 18048</strain>
    </source>
</reference>
<evidence type="ECO:0000256" key="1">
    <source>
        <dbReference type="ARBA" id="ARBA00004141"/>
    </source>
</evidence>
<keyword evidence="7" id="KW-1185">Reference proteome</keyword>
<keyword evidence="2 5" id="KW-0812">Transmembrane</keyword>
<evidence type="ECO:0000256" key="3">
    <source>
        <dbReference type="ARBA" id="ARBA00022989"/>
    </source>
</evidence>
<evidence type="ECO:0000313" key="7">
    <source>
        <dbReference type="Proteomes" id="UP000248326"/>
    </source>
</evidence>
<keyword evidence="4 5" id="KW-0472">Membrane</keyword>
<comment type="subcellular location">
    <subcellularLocation>
        <location evidence="1">Membrane</location>
        <topology evidence="1">Multi-pass membrane protein</topology>
    </subcellularLocation>
</comment>
<gene>
    <name evidence="6" type="ORF">DES52_12244</name>
</gene>
<dbReference type="RefSeq" id="WP_110888652.1">
    <property type="nucleotide sequence ID" value="NZ_QJSX01000022.1"/>
</dbReference>
<feature type="transmembrane region" description="Helical" evidence="5">
    <location>
        <begin position="96"/>
        <end position="115"/>
    </location>
</feature>
<accession>A0A318RZX5</accession>
<dbReference type="InterPro" id="IPR032808">
    <property type="entry name" value="DoxX"/>
</dbReference>
<organism evidence="6 7">
    <name type="scientific">Deinococcus yavapaiensis KR-236</name>
    <dbReference type="NCBI Taxonomy" id="694435"/>
    <lineage>
        <taxon>Bacteria</taxon>
        <taxon>Thermotogati</taxon>
        <taxon>Deinococcota</taxon>
        <taxon>Deinococci</taxon>
        <taxon>Deinococcales</taxon>
        <taxon>Deinococcaceae</taxon>
        <taxon>Deinococcus</taxon>
    </lineage>
</organism>
<keyword evidence="3 5" id="KW-1133">Transmembrane helix</keyword>
<sequence length="120" mass="12612">MHIVLWVLQVLLALAFLASGLAKLSKPKNPAMAWTADFDPSAIRLIGAAEVLGGLGLILPAALGVLTWLTPVAALALAALMLGAVSVHLRRRETPVPALVLALLALLVFAGRFWVTPFNS</sequence>
<evidence type="ECO:0000256" key="2">
    <source>
        <dbReference type="ARBA" id="ARBA00022692"/>
    </source>
</evidence>
<name>A0A318RZX5_9DEIO</name>
<dbReference type="Proteomes" id="UP000248326">
    <property type="component" value="Unassembled WGS sequence"/>
</dbReference>
<proteinExistence type="predicted"/>
<evidence type="ECO:0000313" key="6">
    <source>
        <dbReference type="EMBL" id="PYE49498.1"/>
    </source>
</evidence>
<comment type="caution">
    <text evidence="6">The sequence shown here is derived from an EMBL/GenBank/DDBJ whole genome shotgun (WGS) entry which is preliminary data.</text>
</comment>
<evidence type="ECO:0000256" key="5">
    <source>
        <dbReference type="SAM" id="Phobius"/>
    </source>
</evidence>
<dbReference type="Pfam" id="PF13564">
    <property type="entry name" value="DoxX_2"/>
    <property type="match status" value="1"/>
</dbReference>
<dbReference type="GO" id="GO:0016020">
    <property type="term" value="C:membrane"/>
    <property type="evidence" value="ECO:0007669"/>
    <property type="project" value="UniProtKB-SubCell"/>
</dbReference>
<evidence type="ECO:0000256" key="4">
    <source>
        <dbReference type="ARBA" id="ARBA00023136"/>
    </source>
</evidence>
<dbReference type="AlphaFoldDB" id="A0A318RZX5"/>
<feature type="transmembrane region" description="Helical" evidence="5">
    <location>
        <begin position="57"/>
        <end position="84"/>
    </location>
</feature>
<dbReference type="EMBL" id="QJSX01000022">
    <property type="protein sequence ID" value="PYE49498.1"/>
    <property type="molecule type" value="Genomic_DNA"/>
</dbReference>